<dbReference type="Pfam" id="PF07505">
    <property type="entry name" value="DUF5131"/>
    <property type="match status" value="1"/>
</dbReference>
<sequence>MSEKTTIAWTQATWSPVSGCTRVSDGCLHCYIERTTPFRVEHRRFDGAGLNATTGVQFHPERLGIPLRWRKPKRIFVCSMADLFHQEVSDDRIAEIFAVMAANYCWDRPTHTFQVLTKRHARMRSLLSSEAFRAKVARIAAGMTDGAHADGVHDAIYYHYWPLPNVWLGVTAENQSWFEIRTEALRATPAAVRWVSLEPMLGRADIDYLHGPGTAAGMDWIVVGGESGPGARPMHPDWARSVRDQCVAAGVPFVFKQWGEWTPETGHRYSDFELLDGDPGAFVMRVGTKRAGRELDGRIWEQYPETADSLDTPGVV</sequence>
<comment type="caution">
    <text evidence="1">The sequence shown here is derived from an EMBL/GenBank/DDBJ whole genome shotgun (WGS) entry which is preliminary data.</text>
</comment>
<dbReference type="Proteomes" id="UP000187001">
    <property type="component" value="Unassembled WGS sequence"/>
</dbReference>
<protein>
    <recommendedName>
        <fullName evidence="3">Phage Gp37/Gp68 family protein</fullName>
    </recommendedName>
</protein>
<name>A0ABD6QTQ0_MYCFO</name>
<dbReference type="EMBL" id="MBER01000010">
    <property type="protein sequence ID" value="OMC52029.1"/>
    <property type="molecule type" value="Genomic_DNA"/>
</dbReference>
<gene>
    <name evidence="1" type="ORF">A5742_17470</name>
</gene>
<evidence type="ECO:0000313" key="2">
    <source>
        <dbReference type="Proteomes" id="UP000187001"/>
    </source>
</evidence>
<reference evidence="1 2" key="1">
    <citation type="submission" date="2016-07" db="EMBL/GenBank/DDBJ databases">
        <authorList>
            <person name="Sutton G."/>
            <person name="Brinkac L."/>
            <person name="Sanka R."/>
            <person name="Adams M."/>
            <person name="Lau E."/>
            <person name="Kumar A."/>
            <person name="Macaden R."/>
        </authorList>
    </citation>
    <scope>NUCLEOTIDE SEQUENCE [LARGE SCALE GENOMIC DNA]</scope>
    <source>
        <strain evidence="1 2">GA-0871</strain>
    </source>
</reference>
<dbReference type="AlphaFoldDB" id="A0ABD6QTQ0"/>
<proteinExistence type="predicted"/>
<evidence type="ECO:0000313" key="1">
    <source>
        <dbReference type="EMBL" id="OMC52029.1"/>
    </source>
</evidence>
<dbReference type="InterPro" id="IPR011101">
    <property type="entry name" value="DUF5131"/>
</dbReference>
<organism evidence="1 2">
    <name type="scientific">Mycolicibacterium fortuitum</name>
    <name type="common">Mycobacterium fortuitum</name>
    <dbReference type="NCBI Taxonomy" id="1766"/>
    <lineage>
        <taxon>Bacteria</taxon>
        <taxon>Bacillati</taxon>
        <taxon>Actinomycetota</taxon>
        <taxon>Actinomycetes</taxon>
        <taxon>Mycobacteriales</taxon>
        <taxon>Mycobacteriaceae</taxon>
        <taxon>Mycolicibacterium</taxon>
    </lineage>
</organism>
<evidence type="ECO:0008006" key="3">
    <source>
        <dbReference type="Google" id="ProtNLM"/>
    </source>
</evidence>
<accession>A0ABD6QTQ0</accession>